<dbReference type="Gene3D" id="6.10.140.2220">
    <property type="match status" value="1"/>
</dbReference>
<evidence type="ECO:0000259" key="6">
    <source>
        <dbReference type="PROSITE" id="PS50865"/>
    </source>
</evidence>
<dbReference type="RefSeq" id="XP_030981587.1">
    <property type="nucleotide sequence ID" value="XM_031127904.1"/>
</dbReference>
<dbReference type="InterPro" id="IPR002893">
    <property type="entry name" value="Znf_MYND"/>
</dbReference>
<dbReference type="SUPFAM" id="SSF144232">
    <property type="entry name" value="HIT/MYND zinc finger-like"/>
    <property type="match status" value="1"/>
</dbReference>
<feature type="domain" description="MYND-type" evidence="6">
    <location>
        <begin position="504"/>
        <end position="542"/>
    </location>
</feature>
<evidence type="ECO:0000313" key="8">
    <source>
        <dbReference type="RefSeq" id="XP_030981587.1"/>
    </source>
</evidence>
<proteinExistence type="predicted"/>
<dbReference type="InterPro" id="IPR027796">
    <property type="entry name" value="OTT_1508_deam-like"/>
</dbReference>
<dbReference type="Pfam" id="PF14441">
    <property type="entry name" value="OTT_1508_deam"/>
    <property type="match status" value="1"/>
</dbReference>
<dbReference type="Proteomes" id="UP000515153">
    <property type="component" value="Unplaced"/>
</dbReference>
<gene>
    <name evidence="8" type="ORF">PgNI_07900</name>
</gene>
<evidence type="ECO:0000256" key="4">
    <source>
        <dbReference type="PROSITE-ProRule" id="PRU00134"/>
    </source>
</evidence>
<keyword evidence="3" id="KW-0862">Zinc</keyword>
<protein>
    <recommendedName>
        <fullName evidence="6">MYND-type domain-containing protein</fullName>
    </recommendedName>
</protein>
<dbReference type="AlphaFoldDB" id="A0A6P8B323"/>
<accession>A0A6P8B323</accession>
<dbReference type="PROSITE" id="PS50865">
    <property type="entry name" value="ZF_MYND_2"/>
    <property type="match status" value="1"/>
</dbReference>
<feature type="region of interest" description="Disordered" evidence="5">
    <location>
        <begin position="463"/>
        <end position="496"/>
    </location>
</feature>
<reference evidence="8" key="3">
    <citation type="submission" date="2025-08" db="UniProtKB">
        <authorList>
            <consortium name="RefSeq"/>
        </authorList>
    </citation>
    <scope>IDENTIFICATION</scope>
    <source>
        <strain evidence="8">NI907</strain>
    </source>
</reference>
<dbReference type="KEGG" id="pgri:PgNI_07900"/>
<keyword evidence="7" id="KW-1185">Reference proteome</keyword>
<dbReference type="GO" id="GO:0008270">
    <property type="term" value="F:zinc ion binding"/>
    <property type="evidence" value="ECO:0007669"/>
    <property type="project" value="UniProtKB-KW"/>
</dbReference>
<keyword evidence="2 4" id="KW-0863">Zinc-finger</keyword>
<organism evidence="7 8">
    <name type="scientific">Pyricularia grisea</name>
    <name type="common">Crabgrass-specific blast fungus</name>
    <name type="synonym">Magnaporthe grisea</name>
    <dbReference type="NCBI Taxonomy" id="148305"/>
    <lineage>
        <taxon>Eukaryota</taxon>
        <taxon>Fungi</taxon>
        <taxon>Dikarya</taxon>
        <taxon>Ascomycota</taxon>
        <taxon>Pezizomycotina</taxon>
        <taxon>Sordariomycetes</taxon>
        <taxon>Sordariomycetidae</taxon>
        <taxon>Magnaporthales</taxon>
        <taxon>Pyriculariaceae</taxon>
        <taxon>Pyricularia</taxon>
    </lineage>
</organism>
<evidence type="ECO:0000313" key="7">
    <source>
        <dbReference type="Proteomes" id="UP000515153"/>
    </source>
</evidence>
<evidence type="ECO:0000256" key="1">
    <source>
        <dbReference type="ARBA" id="ARBA00022723"/>
    </source>
</evidence>
<name>A0A6P8B323_PYRGI</name>
<dbReference type="Pfam" id="PF01753">
    <property type="entry name" value="zf-MYND"/>
    <property type="match status" value="1"/>
</dbReference>
<evidence type="ECO:0000256" key="3">
    <source>
        <dbReference type="ARBA" id="ARBA00022833"/>
    </source>
</evidence>
<keyword evidence="1" id="KW-0479">Metal-binding</keyword>
<reference evidence="8" key="1">
    <citation type="journal article" date="2019" name="Mol. Biol. Evol.">
        <title>Blast fungal genomes show frequent chromosomal changes, gene gains and losses, and effector gene turnover.</title>
        <authorList>
            <person name="Gomez Luciano L.B."/>
            <person name="Jason Tsai I."/>
            <person name="Chuma I."/>
            <person name="Tosa Y."/>
            <person name="Chen Y.H."/>
            <person name="Li J.Y."/>
            <person name="Li M.Y."/>
            <person name="Jade Lu M.Y."/>
            <person name="Nakayashiki H."/>
            <person name="Li W.H."/>
        </authorList>
    </citation>
    <scope>NUCLEOTIDE SEQUENCE</scope>
    <source>
        <strain evidence="8">NI907</strain>
    </source>
</reference>
<dbReference type="PROSITE" id="PS01360">
    <property type="entry name" value="ZF_MYND_1"/>
    <property type="match status" value="1"/>
</dbReference>
<reference evidence="8" key="2">
    <citation type="submission" date="2019-10" db="EMBL/GenBank/DDBJ databases">
        <authorList>
            <consortium name="NCBI Genome Project"/>
        </authorList>
    </citation>
    <scope>NUCLEOTIDE SEQUENCE</scope>
    <source>
        <strain evidence="8">NI907</strain>
    </source>
</reference>
<evidence type="ECO:0000256" key="2">
    <source>
        <dbReference type="ARBA" id="ARBA00022771"/>
    </source>
</evidence>
<dbReference type="GeneID" id="41962813"/>
<sequence>MTRVHVIPLQRAPPSSPKIIEWRFDPSLESEITTLAAWCQINQPQREPLQDTTDSELLGDEFDEHDDGDADGTNCLAQLSLDEDDGRTRDFLDRLAELLCCKKDPKLITSTGMVYDDEHVIIVASRNWSPKKTWSKSDIDMLESLAHLLERVSSDDVFKTHPIPELQKALVDYYKARIFHHARELVRIEAGKTGMNFFTKNCVDVVSGRLPVWDFVSMVHDDISHSTDFYSRLKACLTERKLQMIVQELGFIRRPMQGAGAFLSLAQLQTGFRSVKIVLLESTAPRHVEIRQWPGGELRLKQTQRQRLHAQAQMPKYVHAEMTLMTYLLGPTDGLGRDLQVFPYLGVSKKTCLLCGHMIKEVGRFTARGNHGKIYSQWTLPSPMWIESRAEQSLDEAVRQLRRVVVGEAAKEDLPARDMEKESVMAAPAKPRPGPYRTLFNSYVSDPRSLSREADWWSRIHHQRGDESSADDDEPRGHPSGTADEDKLERLGSNEPEAPPAPLCTLCKEACKPGNACTKCGNALYCSVDCRNSDWIRHKYACSLGRPLDATDDLMRCCHADDYLELDQDASKEFGFMCLGRAPDRLFLFEIYRTLIVDLGVEEEELREAVRLDKLKEMLIRRCRQTNDAKMINFAKWLESKEGFRANGDGPGIQSMLDAAQEKLLGPEDRKVPLIDLEPAEKRNAVVFYTQILNGFQPAADEDNWIDLGFCAATDSSAELRLYQAYAALVEACTFDEFWRAVADCSMVALFQKHGLHERISGMRAFEVLMATPYTHSVWHLKRFTRVNDPQPHRAVTVDYGFYKCESVHERMRLKDTYRTLFERGVDGLELHEACISGNLAGFVESALGDMPIPRRLVQNPYPLEDCPHAGMTAGAVVSVPASQMGAYLNRSERPKNAMLCPIPDDCDDELRKILHDNAVFRGAQLRKRYTIVDGQLFQELSLMEG</sequence>
<evidence type="ECO:0000256" key="5">
    <source>
        <dbReference type="SAM" id="MobiDB-lite"/>
    </source>
</evidence>